<dbReference type="EC" id="3.1.2.4" evidence="2"/>
<evidence type="ECO:0000256" key="3">
    <source>
        <dbReference type="ARBA" id="ARBA00022801"/>
    </source>
</evidence>
<dbReference type="NCBIfam" id="NF004127">
    <property type="entry name" value="PRK05617.1"/>
    <property type="match status" value="1"/>
</dbReference>
<dbReference type="AlphaFoldDB" id="A0A3L6ZZM5"/>
<dbReference type="PANTHER" id="PTHR43176">
    <property type="entry name" value="3-HYDROXYISOBUTYRYL-COA HYDROLASE-RELATED"/>
    <property type="match status" value="1"/>
</dbReference>
<organism evidence="5 6">
    <name type="scientific">Xanthobacter tagetidis</name>
    <dbReference type="NCBI Taxonomy" id="60216"/>
    <lineage>
        <taxon>Bacteria</taxon>
        <taxon>Pseudomonadati</taxon>
        <taxon>Pseudomonadota</taxon>
        <taxon>Alphaproteobacteria</taxon>
        <taxon>Hyphomicrobiales</taxon>
        <taxon>Xanthobacteraceae</taxon>
        <taxon>Xanthobacter</taxon>
    </lineage>
</organism>
<evidence type="ECO:0000313" key="6">
    <source>
        <dbReference type="Proteomes" id="UP000269692"/>
    </source>
</evidence>
<dbReference type="Gene3D" id="3.90.226.10">
    <property type="entry name" value="2-enoyl-CoA Hydratase, Chain A, domain 1"/>
    <property type="match status" value="1"/>
</dbReference>
<dbReference type="OrthoDB" id="9790967at2"/>
<protein>
    <recommendedName>
        <fullName evidence="2">3-hydroxyisobutyryl-CoA hydrolase</fullName>
        <ecNumber evidence="2">3.1.2.4</ecNumber>
    </recommendedName>
</protein>
<keyword evidence="3" id="KW-0378">Hydrolase</keyword>
<evidence type="ECO:0000256" key="2">
    <source>
        <dbReference type="ARBA" id="ARBA00011915"/>
    </source>
</evidence>
<comment type="caution">
    <text evidence="5">The sequence shown here is derived from an EMBL/GenBank/DDBJ whole genome shotgun (WGS) entry which is preliminary data.</text>
</comment>
<evidence type="ECO:0000313" key="5">
    <source>
        <dbReference type="EMBL" id="RLP72841.1"/>
    </source>
</evidence>
<dbReference type="GO" id="GO:0006574">
    <property type="term" value="P:L-valine catabolic process"/>
    <property type="evidence" value="ECO:0007669"/>
    <property type="project" value="TreeGrafter"/>
</dbReference>
<evidence type="ECO:0000256" key="1">
    <source>
        <dbReference type="ARBA" id="ARBA00001709"/>
    </source>
</evidence>
<name>A0A3L6ZZM5_9HYPH</name>
<reference evidence="5 6" key="1">
    <citation type="submission" date="2018-10" db="EMBL/GenBank/DDBJ databases">
        <title>Xanthobacter tagetidis genome sequencing and assembly.</title>
        <authorList>
            <person name="Maclea K.S."/>
            <person name="Goen A.E."/>
            <person name="Fatima S.A."/>
        </authorList>
    </citation>
    <scope>NUCLEOTIDE SEQUENCE [LARGE SCALE GENOMIC DNA]</scope>
    <source>
        <strain evidence="5 6">ATCC 700314</strain>
    </source>
</reference>
<dbReference type="PANTHER" id="PTHR43176:SF3">
    <property type="entry name" value="3-HYDROXYISOBUTYRYL-COA HYDROLASE, MITOCHONDRIAL"/>
    <property type="match status" value="1"/>
</dbReference>
<dbReference type="EMBL" id="RCTF01000024">
    <property type="protein sequence ID" value="RLP72841.1"/>
    <property type="molecule type" value="Genomic_DNA"/>
</dbReference>
<accession>A0A3L6ZZM5</accession>
<dbReference type="Pfam" id="PF16113">
    <property type="entry name" value="ECH_2"/>
    <property type="match status" value="1"/>
</dbReference>
<proteinExistence type="predicted"/>
<dbReference type="GO" id="GO:0016853">
    <property type="term" value="F:isomerase activity"/>
    <property type="evidence" value="ECO:0007669"/>
    <property type="project" value="UniProtKB-KW"/>
</dbReference>
<feature type="domain" description="Enoyl-CoA hydratase/isomerase" evidence="4">
    <location>
        <begin position="14"/>
        <end position="340"/>
    </location>
</feature>
<gene>
    <name evidence="5" type="ORF">D9R14_21150</name>
</gene>
<dbReference type="SUPFAM" id="SSF52096">
    <property type="entry name" value="ClpP/crotonase"/>
    <property type="match status" value="1"/>
</dbReference>
<dbReference type="InterPro" id="IPR029045">
    <property type="entry name" value="ClpP/crotonase-like_dom_sf"/>
</dbReference>
<sequence>MEPEVILEEKGAAGVITLNRPKALNALTLPMVREIMPRLRRWAADPAVTRVIIKGAGEKAFCAGGDVRWLCESGRSGRVGDALAFWREEYILNHYIGSFPKPYVSLIDGICMGGGFGLSAHGAHRVAGDRYLFAMPEVGIGLLPDVGGTHVLPRLPGAFGTYLALTGARIRAADAFAAGLATDVVPSAAFPALEAALIDGGEVERTISDHRIEPGPGPLAERRAFISAAFSRPTVAAILAALDAAAIQGGADGEFAALTAAEIRTKSPTSLSIAMEQIRRGPSLDLAGCLKAEYRAVTRVAAGHDFYEGVRAVLIDRDNAPRWHPASLAEVDPEVIAAHFAPIDDELELLAPGA</sequence>
<dbReference type="CDD" id="cd06558">
    <property type="entry name" value="crotonase-like"/>
    <property type="match status" value="1"/>
</dbReference>
<dbReference type="GO" id="GO:0003860">
    <property type="term" value="F:3-hydroxyisobutyryl-CoA hydrolase activity"/>
    <property type="evidence" value="ECO:0007669"/>
    <property type="project" value="UniProtKB-EC"/>
</dbReference>
<keyword evidence="6" id="KW-1185">Reference proteome</keyword>
<dbReference type="InterPro" id="IPR045004">
    <property type="entry name" value="ECH_dom"/>
</dbReference>
<dbReference type="InterPro" id="IPR032259">
    <property type="entry name" value="HIBYL-CoA-H"/>
</dbReference>
<evidence type="ECO:0000259" key="4">
    <source>
        <dbReference type="Pfam" id="PF16113"/>
    </source>
</evidence>
<keyword evidence="5" id="KW-0413">Isomerase</keyword>
<dbReference type="Proteomes" id="UP000269692">
    <property type="component" value="Unassembled WGS sequence"/>
</dbReference>
<comment type="catalytic activity">
    <reaction evidence="1">
        <text>3-hydroxy-2-methylpropanoyl-CoA + H2O = 3-hydroxy-2-methylpropanoate + CoA + H(+)</text>
        <dbReference type="Rhea" id="RHEA:20888"/>
        <dbReference type="ChEBI" id="CHEBI:11805"/>
        <dbReference type="ChEBI" id="CHEBI:15377"/>
        <dbReference type="ChEBI" id="CHEBI:15378"/>
        <dbReference type="ChEBI" id="CHEBI:57287"/>
        <dbReference type="ChEBI" id="CHEBI:57340"/>
        <dbReference type="EC" id="3.1.2.4"/>
    </reaction>
</comment>